<dbReference type="EMBL" id="AAFI02000009">
    <property type="protein sequence ID" value="EAL70756.1"/>
    <property type="molecule type" value="Genomic_DNA"/>
</dbReference>
<sequence length="543" mass="61387">MLIECRFCLEEIEVEDPIYDKKEFNLNENSIKSKDIEIEELEFKEKLNRNSNGGYVELTPISQSKRQRKNIGNRLVRPCDCKGTQRHVHVKCLCEWIGKCNKWYCSICHRVYNLSPHHLHYCVMKLQRKGVLKNLPPIYSNTEFSRSSYFALLIFMGTLSMLMLPSTLPQQNSKIYYGVDTILNNHINNNNNNNGVGSGSGGSGTGGATVNSLLFNNFNGGIISFSNEVSGGGMFMNYNPLVGINGDTTTAGYNPGFLNSPSVSYYSFYPSSSSPSIYISSTGGSSSAAQLNFHQHYNVNSIQSNNNKNKNNNKNDNNDNNNINIKNKGKDLNEKLFESDFDQYFNSDSASIFSSCKLKNQDEKFSSFVCHSSLYSPNVLNSNNNPNNQQQVNFHFPTIVRSSSTSGGGSSNNNDESTDSITSEQLKQQHKVLLKNYNFIHNIENYQPTTPTTTTSTILQNGENRCIDENEQLQQQETEQQQQSKKYKSTSKSPILNNLGSEYHDDIHLQNIYIAHQKYHRVTIADSFKNIFCTLIPVKRFCY</sequence>
<keyword evidence="5" id="KW-0863">Zinc-finger</keyword>
<dbReference type="RefSeq" id="XP_644750.1">
    <property type="nucleotide sequence ID" value="XM_639658.1"/>
</dbReference>
<reference evidence="12" key="3">
    <citation type="submission" date="2009-08" db="EMBL/GenBank/DDBJ databases">
        <authorList>
            <consortium name="The Dictyostelium discoideum Sequencing Consortium"/>
            <person name="Eichinger L."/>
            <person name="Pachebat J.A."/>
            <person name="Gloeckner G."/>
            <person name="Rajandream M.-A."/>
            <person name="Sucgang R."/>
            <person name="Song J."/>
            <person name="Cox E.C."/>
            <person name="Tunggal B."/>
            <person name="Szafranski K."/>
            <person name="Konfortov B.A."/>
            <person name="Farbrother P."/>
            <person name="Bankier A.T."/>
            <person name="Lehmann R."/>
            <person name="Hamlin N."/>
            <person name="Xu Q."/>
            <person name="Davies R."/>
            <person name="Gaudet P."/>
            <person name="Fey P."/>
            <person name="Pilcher K."/>
            <person name="Chen G."/>
            <person name="Saunders D."/>
            <person name="Sodergren E."/>
            <person name="Davis P."/>
            <person name="Nie X."/>
            <person name="Kerhornou A."/>
            <person name="Hemphill L."/>
            <person name="Bason N."/>
            <person name="Berriman M."/>
            <person name="Desany B."/>
            <person name="Churcher C."/>
            <person name="Cooper J."/>
            <person name="van Driessche N."/>
            <person name="Cronin A."/>
            <person name="Goodhead I."/>
            <person name="Muzny D."/>
            <person name="Hall N."/>
            <person name="Harper D."/>
            <person name="Lindsay R."/>
            <person name="Hauser H."/>
            <person name="James K."/>
            <person name="Quiles M."/>
            <person name="Buchrieser C."/>
            <person name="Wardroper A."/>
            <person name="Thangavelu M."/>
            <person name="Johnson D."/>
            <person name="Knights A."/>
            <person name="Loulseged H."/>
            <person name="Mungall K."/>
            <person name="Price C."/>
            <person name="Ma J."/>
            <person name="Quail M."/>
            <person name="Hernandez J."/>
            <person name="Rabbinowitsch E."/>
            <person name="Steffen D."/>
            <person name="Sanders M."/>
            <person name="Weinstock G."/>
            <person name="Sharp S."/>
            <person name="Just E."/>
            <person name="Shaulsky G."/>
            <person name="Simmonds M."/>
            <person name="Tivey A."/>
            <person name="White B."/>
            <person name="Walker D."/>
            <person name="Woodward J."/>
            <person name="Winckler T."/>
            <person name="Schleicher M."/>
            <person name="Rosenthal A."/>
            <person name="Rivero F."/>
            <person name="Chisholm R.L."/>
            <person name="Gibbs R."/>
            <person name="Loomis W.F."/>
            <person name="Platzer M."/>
            <person name="Kay R.R."/>
            <person name="Williams J."/>
            <person name="Dear P.H."/>
            <person name="Noegel A.A."/>
            <person name="Barrell B."/>
            <person name="Kuspa A."/>
        </authorList>
    </citation>
    <scope>NUCLEOTIDE SEQUENCE</scope>
    <source>
        <strain evidence="12">AX4</strain>
    </source>
</reference>
<dbReference type="GO" id="GO:0016740">
    <property type="term" value="F:transferase activity"/>
    <property type="evidence" value="ECO:0007669"/>
    <property type="project" value="UniProtKB-KW"/>
</dbReference>
<keyword evidence="14" id="KW-1185">Reference proteome</keyword>
<dbReference type="FunCoup" id="Q556W9">
    <property type="interactions" value="435"/>
</dbReference>
<feature type="compositionally biased region" description="Low complexity" evidence="10">
    <location>
        <begin position="411"/>
        <end position="423"/>
    </location>
</feature>
<keyword evidence="2" id="KW-0808">Transferase</keyword>
<dbReference type="SMR" id="Q556W9"/>
<evidence type="ECO:0000256" key="10">
    <source>
        <dbReference type="SAM" id="MobiDB-lite"/>
    </source>
</evidence>
<evidence type="ECO:0000256" key="9">
    <source>
        <dbReference type="ARBA" id="ARBA00023136"/>
    </source>
</evidence>
<gene>
    <name evidence="13" type="ORF">DDB_G0273077</name>
    <name evidence="12" type="ORF">DDB_G0273767</name>
</gene>
<dbReference type="CDD" id="cd16495">
    <property type="entry name" value="RING_CH-C4HC3_MARCH"/>
    <property type="match status" value="1"/>
</dbReference>
<dbReference type="PROSITE" id="PS51292">
    <property type="entry name" value="ZF_RING_CH"/>
    <property type="match status" value="1"/>
</dbReference>
<dbReference type="GeneID" id="8618850"/>
<dbReference type="InterPro" id="IPR011016">
    <property type="entry name" value="Znf_RING-CH"/>
</dbReference>
<evidence type="ECO:0000256" key="8">
    <source>
        <dbReference type="ARBA" id="ARBA00022989"/>
    </source>
</evidence>
<dbReference type="Pfam" id="PF12906">
    <property type="entry name" value="RINGv"/>
    <property type="match status" value="1"/>
</dbReference>
<dbReference type="GlyGen" id="Q556W9">
    <property type="glycosylation" value="1 site"/>
</dbReference>
<dbReference type="VEuPathDB" id="AmoebaDB:DDB_G0273767"/>
<feature type="compositionally biased region" description="Low complexity" evidence="10">
    <location>
        <begin position="305"/>
        <end position="326"/>
    </location>
</feature>
<evidence type="ECO:0000256" key="5">
    <source>
        <dbReference type="ARBA" id="ARBA00022771"/>
    </source>
</evidence>
<evidence type="ECO:0000259" key="11">
    <source>
        <dbReference type="PROSITE" id="PS51292"/>
    </source>
</evidence>
<dbReference type="SUPFAM" id="SSF57850">
    <property type="entry name" value="RING/U-box"/>
    <property type="match status" value="1"/>
</dbReference>
<evidence type="ECO:0000313" key="14">
    <source>
        <dbReference type="Proteomes" id="UP000002195"/>
    </source>
</evidence>
<dbReference type="InterPro" id="IPR013083">
    <property type="entry name" value="Znf_RING/FYVE/PHD"/>
</dbReference>
<feature type="region of interest" description="Disordered" evidence="10">
    <location>
        <begin position="301"/>
        <end position="327"/>
    </location>
</feature>
<keyword evidence="8" id="KW-1133">Transmembrane helix</keyword>
<evidence type="ECO:0000256" key="3">
    <source>
        <dbReference type="ARBA" id="ARBA00022692"/>
    </source>
</evidence>
<comment type="subcellular location">
    <subcellularLocation>
        <location evidence="1">Membrane</location>
        <topology evidence="1">Multi-pass membrane protein</topology>
    </subcellularLocation>
</comment>
<keyword evidence="9" id="KW-0472">Membrane</keyword>
<proteinExistence type="predicted"/>
<dbReference type="STRING" id="44689.Q556W9"/>
<dbReference type="RefSeq" id="XP_644500.1">
    <property type="nucleotide sequence ID" value="XM_639408.1"/>
</dbReference>
<accession>Q86JU6</accession>
<dbReference type="HOGENOM" id="CLU_501978_0_0_1"/>
<dbReference type="dictyBase" id="DDB_G0273077"/>
<dbReference type="OMA" id="CEWIGKC"/>
<dbReference type="PANTHER" id="PTHR46065:SF3">
    <property type="entry name" value="FI20425P1"/>
    <property type="match status" value="1"/>
</dbReference>
<evidence type="ECO:0000256" key="7">
    <source>
        <dbReference type="ARBA" id="ARBA00022833"/>
    </source>
</evidence>
<dbReference type="EMBL" id="AAFI02000011">
    <property type="protein sequence ID" value="EAL70574.1"/>
    <property type="molecule type" value="Genomic_DNA"/>
</dbReference>
<dbReference type="GO" id="GO:0016020">
    <property type="term" value="C:membrane"/>
    <property type="evidence" value="ECO:0007669"/>
    <property type="project" value="UniProtKB-SubCell"/>
</dbReference>
<evidence type="ECO:0000256" key="4">
    <source>
        <dbReference type="ARBA" id="ARBA00022723"/>
    </source>
</evidence>
<dbReference type="AlphaFoldDB" id="Q556W9"/>
<dbReference type="GeneID" id="8619126"/>
<reference evidence="12 14" key="2">
    <citation type="journal article" date="2005" name="Nature">
        <title>The genome of the social amoeba Dictyostelium discoideum.</title>
        <authorList>
            <consortium name="The Dictyostelium discoideum Sequencing Consortium"/>
            <person name="Eichinger L."/>
            <person name="Pachebat J.A."/>
            <person name="Glockner G."/>
            <person name="Rajandream M.A."/>
            <person name="Sucgang R."/>
            <person name="Berriman M."/>
            <person name="Song J."/>
            <person name="Olsen R."/>
            <person name="Szafranski K."/>
            <person name="Xu Q."/>
            <person name="Tunggal B."/>
            <person name="Kummerfeld S."/>
            <person name="Madera M."/>
            <person name="Konfortov B.A."/>
            <person name="Rivero F."/>
            <person name="Bankier A.T."/>
            <person name="Lehmann R."/>
            <person name="Hamlin N."/>
            <person name="Davies R."/>
            <person name="Gaudet P."/>
            <person name="Fey P."/>
            <person name="Pilcher K."/>
            <person name="Chen G."/>
            <person name="Saunders D."/>
            <person name="Sodergren E."/>
            <person name="Davis P."/>
            <person name="Kerhornou A."/>
            <person name="Nie X."/>
            <person name="Hall N."/>
            <person name="Anjard C."/>
            <person name="Hemphill L."/>
            <person name="Bason N."/>
            <person name="Farbrother P."/>
            <person name="Desany B."/>
            <person name="Just E."/>
            <person name="Morio T."/>
            <person name="Rost R."/>
            <person name="Churcher C."/>
            <person name="Cooper J."/>
            <person name="Haydock S."/>
            <person name="van Driessche N."/>
            <person name="Cronin A."/>
            <person name="Goodhead I."/>
            <person name="Muzny D."/>
            <person name="Mourier T."/>
            <person name="Pain A."/>
            <person name="Lu M."/>
            <person name="Harper D."/>
            <person name="Lindsay R."/>
            <person name="Hauser H."/>
            <person name="James K."/>
            <person name="Quiles M."/>
            <person name="Madan Babu M."/>
            <person name="Saito T."/>
            <person name="Buchrieser C."/>
            <person name="Wardroper A."/>
            <person name="Felder M."/>
            <person name="Thangavelu M."/>
            <person name="Johnson D."/>
            <person name="Knights A."/>
            <person name="Loulseged H."/>
            <person name="Mungall K."/>
            <person name="Oliver K."/>
            <person name="Price C."/>
            <person name="Quail M.A."/>
            <person name="Urushihara H."/>
            <person name="Hernandez J."/>
            <person name="Rabbinowitsch E."/>
            <person name="Steffen D."/>
            <person name="Sanders M."/>
            <person name="Ma J."/>
            <person name="Kohara Y."/>
            <person name="Sharp S."/>
            <person name="Simmonds M."/>
            <person name="Spiegler S."/>
            <person name="Tivey A."/>
            <person name="Sugano S."/>
            <person name="White B."/>
            <person name="Walker D."/>
            <person name="Woodward J."/>
            <person name="Winckler T."/>
            <person name="Tanaka Y."/>
            <person name="Shaulsky G."/>
            <person name="Schleicher M."/>
            <person name="Weinstock G."/>
            <person name="Rosenthal A."/>
            <person name="Cox E.C."/>
            <person name="Chisholm R.L."/>
            <person name="Gibbs R."/>
            <person name="Loomis W.F."/>
            <person name="Platzer M."/>
            <person name="Kay R.R."/>
            <person name="Williams J."/>
            <person name="Dear P.H."/>
            <person name="Noegel A.A."/>
            <person name="Barrell B."/>
            <person name="Kuspa A."/>
        </authorList>
    </citation>
    <scope>NUCLEOTIDE SEQUENCE [LARGE SCALE GENOMIC DNA]</scope>
    <source>
        <strain evidence="12 14">AX4</strain>
    </source>
</reference>
<dbReference type="Proteomes" id="UP000002195">
    <property type="component" value="Unassembled WGS sequence"/>
</dbReference>
<organism evidence="12 14">
    <name type="scientific">Dictyostelium discoideum</name>
    <name type="common">Social amoeba</name>
    <dbReference type="NCBI Taxonomy" id="44689"/>
    <lineage>
        <taxon>Eukaryota</taxon>
        <taxon>Amoebozoa</taxon>
        <taxon>Evosea</taxon>
        <taxon>Eumycetozoa</taxon>
        <taxon>Dictyostelia</taxon>
        <taxon>Dictyosteliales</taxon>
        <taxon>Dictyosteliaceae</taxon>
        <taxon>Dictyostelium</taxon>
    </lineage>
</organism>
<name>Q556W9_DICDI</name>
<evidence type="ECO:0000256" key="6">
    <source>
        <dbReference type="ARBA" id="ARBA00022786"/>
    </source>
</evidence>
<dbReference type="KEGG" id="ddi:DDB_G0273767"/>
<dbReference type="PaxDb" id="44689-DDB0168086"/>
<keyword evidence="3" id="KW-0812">Transmembrane</keyword>
<dbReference type="eggNOG" id="ENOG502RCKP">
    <property type="taxonomic scope" value="Eukaryota"/>
</dbReference>
<evidence type="ECO:0000313" key="13">
    <source>
        <dbReference type="EMBL" id="EAL70756.1"/>
    </source>
</evidence>
<comment type="caution">
    <text evidence="12">The sequence shown here is derived from an EMBL/GenBank/DDBJ whole genome shotgun (WGS) entry which is preliminary data.</text>
</comment>
<dbReference type="KEGG" id="ddi:DDB_G0273077"/>
<dbReference type="dictyBase" id="DDB_G0273767"/>
<feature type="region of interest" description="Disordered" evidence="10">
    <location>
        <begin position="474"/>
        <end position="494"/>
    </location>
</feature>
<feature type="region of interest" description="Disordered" evidence="10">
    <location>
        <begin position="400"/>
        <end position="425"/>
    </location>
</feature>
<feature type="compositionally biased region" description="Low complexity" evidence="10">
    <location>
        <begin position="474"/>
        <end position="484"/>
    </location>
</feature>
<protein>
    <recommendedName>
        <fullName evidence="11">RING-CH-type domain-containing protein</fullName>
    </recommendedName>
</protein>
<dbReference type="PANTHER" id="PTHR46065">
    <property type="entry name" value="E3 UBIQUITIN-PROTEIN LIGASE MARCH 2/3 FAMILY MEMBER"/>
    <property type="match status" value="1"/>
</dbReference>
<dbReference type="GO" id="GO:0008270">
    <property type="term" value="F:zinc ion binding"/>
    <property type="evidence" value="ECO:0007669"/>
    <property type="project" value="UniProtKB-KW"/>
</dbReference>
<dbReference type="SMART" id="SM00744">
    <property type="entry name" value="RINGv"/>
    <property type="match status" value="1"/>
</dbReference>
<reference evidence="12 14" key="1">
    <citation type="journal article" date="2002" name="Nature">
        <title>Sequence and analysis of chromosome 2 of Dictyostelium discoideum.</title>
        <authorList>
            <consortium name="Dictyostelium Genome Sequencing Consortium"/>
            <person name="Glockner G."/>
            <person name="Eichinger L."/>
            <person name="Szafranski K."/>
            <person name="Pachebat J.A."/>
            <person name="Bankier A.T."/>
            <person name="Dear P.H."/>
            <person name="Lehmann R."/>
            <person name="Baumgart C."/>
            <person name="Parra G."/>
            <person name="Abril J.F."/>
            <person name="Guigo R."/>
            <person name="Kumpf K."/>
            <person name="Tunggal B."/>
            <person name="Cox E."/>
            <person name="Quail M.A."/>
            <person name="Platzer M."/>
            <person name="Rosenthal A."/>
            <person name="Noegel A.A."/>
        </authorList>
    </citation>
    <scope>NUCLEOTIDE SEQUENCE [LARGE SCALE GENOMIC DNA]</scope>
    <source>
        <strain evidence="12 14">AX4</strain>
    </source>
</reference>
<evidence type="ECO:0000256" key="1">
    <source>
        <dbReference type="ARBA" id="ARBA00004141"/>
    </source>
</evidence>
<evidence type="ECO:0000256" key="2">
    <source>
        <dbReference type="ARBA" id="ARBA00022679"/>
    </source>
</evidence>
<accession>Q556W9</accession>
<evidence type="ECO:0000313" key="12">
    <source>
        <dbReference type="EMBL" id="EAL70574.1"/>
    </source>
</evidence>
<keyword evidence="6" id="KW-0833">Ubl conjugation pathway</keyword>
<feature type="domain" description="RING-CH-type" evidence="11">
    <location>
        <begin position="51"/>
        <end position="115"/>
    </location>
</feature>
<keyword evidence="7" id="KW-0862">Zinc</keyword>
<dbReference type="Gene3D" id="3.30.40.10">
    <property type="entry name" value="Zinc/RING finger domain, C3HC4 (zinc finger)"/>
    <property type="match status" value="1"/>
</dbReference>
<keyword evidence="4" id="KW-0479">Metal-binding</keyword>